<dbReference type="Proteomes" id="UP000540698">
    <property type="component" value="Unassembled WGS sequence"/>
</dbReference>
<organism evidence="3 4">
    <name type="scientific">Nocardia gamkensis</name>
    <dbReference type="NCBI Taxonomy" id="352869"/>
    <lineage>
        <taxon>Bacteria</taxon>
        <taxon>Bacillati</taxon>
        <taxon>Actinomycetota</taxon>
        <taxon>Actinomycetes</taxon>
        <taxon>Mycobacteriales</taxon>
        <taxon>Nocardiaceae</taxon>
        <taxon>Nocardia</taxon>
    </lineage>
</organism>
<evidence type="ECO:0000313" key="3">
    <source>
        <dbReference type="EMBL" id="NKY28551.1"/>
    </source>
</evidence>
<dbReference type="GO" id="GO:0006281">
    <property type="term" value="P:DNA repair"/>
    <property type="evidence" value="ECO:0007669"/>
    <property type="project" value="InterPro"/>
</dbReference>
<proteinExistence type="predicted"/>
<dbReference type="GO" id="GO:0003910">
    <property type="term" value="F:DNA ligase (ATP) activity"/>
    <property type="evidence" value="ECO:0007669"/>
    <property type="project" value="UniProtKB-EC"/>
</dbReference>
<dbReference type="SUPFAM" id="SSF50249">
    <property type="entry name" value="Nucleic acid-binding proteins"/>
    <property type="match status" value="1"/>
</dbReference>
<dbReference type="InterPro" id="IPR012309">
    <property type="entry name" value="DNA_ligase_ATP-dep_C"/>
</dbReference>
<dbReference type="Gene3D" id="2.40.50.140">
    <property type="entry name" value="Nucleic acid-binding proteins"/>
    <property type="match status" value="1"/>
</dbReference>
<dbReference type="CDD" id="cd07971">
    <property type="entry name" value="OBF_DNA_ligase_LigD"/>
    <property type="match status" value="1"/>
</dbReference>
<dbReference type="InterPro" id="IPR012340">
    <property type="entry name" value="NA-bd_OB-fold"/>
</dbReference>
<dbReference type="GO" id="GO:0006310">
    <property type="term" value="P:DNA recombination"/>
    <property type="evidence" value="ECO:0007669"/>
    <property type="project" value="InterPro"/>
</dbReference>
<dbReference type="AlphaFoldDB" id="A0A7X6L638"/>
<evidence type="ECO:0000259" key="2">
    <source>
        <dbReference type="Pfam" id="PF04679"/>
    </source>
</evidence>
<evidence type="ECO:0000313" key="4">
    <source>
        <dbReference type="Proteomes" id="UP000540698"/>
    </source>
</evidence>
<accession>A0A7X6L638</accession>
<gene>
    <name evidence="3" type="ORF">HGB38_20330</name>
</gene>
<keyword evidence="4" id="KW-1185">Reference proteome</keyword>
<sequence>MVYVGHVGTGFTMAARRALLEQSKALATPDSPFERSAPSWPMTAARWVRPQLVGTVEYREFVGALRHPSWRGLRAEIDPTEVRLPTRDVNSPGRKAVMAGLAVPRRACRRTR</sequence>
<feature type="domain" description="DNA ligase ATP-dependent C-terminal" evidence="2">
    <location>
        <begin position="2"/>
        <end position="75"/>
    </location>
</feature>
<protein>
    <recommendedName>
        <fullName evidence="1">DNA ligase (ATP)</fullName>
        <ecNumber evidence="1">6.5.1.1</ecNumber>
    </recommendedName>
</protein>
<dbReference type="Pfam" id="PF04679">
    <property type="entry name" value="DNA_ligase_A_C"/>
    <property type="match status" value="1"/>
</dbReference>
<name>A0A7X6L638_9NOCA</name>
<dbReference type="EMBL" id="JAAXOS010000009">
    <property type="protein sequence ID" value="NKY28551.1"/>
    <property type="molecule type" value="Genomic_DNA"/>
</dbReference>
<evidence type="ECO:0000256" key="1">
    <source>
        <dbReference type="ARBA" id="ARBA00012727"/>
    </source>
</evidence>
<reference evidence="3 4" key="1">
    <citation type="submission" date="2020-04" db="EMBL/GenBank/DDBJ databases">
        <title>MicrobeNet Type strains.</title>
        <authorList>
            <person name="Nicholson A.C."/>
        </authorList>
    </citation>
    <scope>NUCLEOTIDE SEQUENCE [LARGE SCALE GENOMIC DNA]</scope>
    <source>
        <strain evidence="3 4">DSM 44956</strain>
    </source>
</reference>
<comment type="caution">
    <text evidence="3">The sequence shown here is derived from an EMBL/GenBank/DDBJ whole genome shotgun (WGS) entry which is preliminary data.</text>
</comment>
<dbReference type="EC" id="6.5.1.1" evidence="1"/>